<accession>A0A2H0RHY6</accession>
<comment type="caution">
    <text evidence="1">The sequence shown here is derived from an EMBL/GenBank/DDBJ whole genome shotgun (WGS) entry which is preliminary data.</text>
</comment>
<dbReference type="SUPFAM" id="SSF53335">
    <property type="entry name" value="S-adenosyl-L-methionine-dependent methyltransferases"/>
    <property type="match status" value="1"/>
</dbReference>
<dbReference type="Proteomes" id="UP000230431">
    <property type="component" value="Unassembled WGS sequence"/>
</dbReference>
<protein>
    <submittedName>
        <fullName evidence="1">Methyltransferase type 11</fullName>
    </submittedName>
</protein>
<dbReference type="GO" id="GO:0008168">
    <property type="term" value="F:methyltransferase activity"/>
    <property type="evidence" value="ECO:0007669"/>
    <property type="project" value="UniProtKB-KW"/>
</dbReference>
<dbReference type="GO" id="GO:0032259">
    <property type="term" value="P:methylation"/>
    <property type="evidence" value="ECO:0007669"/>
    <property type="project" value="UniProtKB-KW"/>
</dbReference>
<keyword evidence="1" id="KW-0489">Methyltransferase</keyword>
<dbReference type="Pfam" id="PF13489">
    <property type="entry name" value="Methyltransf_23"/>
    <property type="match status" value="1"/>
</dbReference>
<organism evidence="1 2">
    <name type="scientific">Candidatus Vogelbacteria bacterium CG10_big_fil_rev_8_21_14_0_10_49_38</name>
    <dbReference type="NCBI Taxonomy" id="1975043"/>
    <lineage>
        <taxon>Bacteria</taxon>
        <taxon>Candidatus Vogeliibacteriota</taxon>
    </lineage>
</organism>
<evidence type="ECO:0000313" key="2">
    <source>
        <dbReference type="Proteomes" id="UP000230431"/>
    </source>
</evidence>
<dbReference type="AlphaFoldDB" id="A0A2H0RHY6"/>
<name>A0A2H0RHY6_9BACT</name>
<evidence type="ECO:0000313" key="1">
    <source>
        <dbReference type="EMBL" id="PIR46103.1"/>
    </source>
</evidence>
<proteinExistence type="predicted"/>
<dbReference type="Gene3D" id="3.40.50.150">
    <property type="entry name" value="Vaccinia Virus protein VP39"/>
    <property type="match status" value="1"/>
</dbReference>
<dbReference type="InterPro" id="IPR029063">
    <property type="entry name" value="SAM-dependent_MTases_sf"/>
</dbReference>
<sequence length="257" mass="30087">MVTCNICQNRSHKVFRHEVRGKYAVEYFLCDNCGFLQTESPFWIKEAYEDPINLSDTGYVTRNVYLSRRALIILYFLFDRQARFLDYAGGYGILTRLMRDYGLDFLWSDEYTPNLFARGFEFKGEDIEAVTCFECFEHFVDPLTEIKKITAISKNILFSTTLLPDPLPSPEAWDYYGFEHGQHVAFYSKKSLEHLARAHNLNFYTNGLNLHLFTPKPISDILFKTLSLASRFPMGRILRMFLESKMTSDSRRFSVSR</sequence>
<keyword evidence="1" id="KW-0808">Transferase</keyword>
<reference evidence="1 2" key="1">
    <citation type="submission" date="2017-09" db="EMBL/GenBank/DDBJ databases">
        <title>Depth-based differentiation of microbial function through sediment-hosted aquifers and enrichment of novel symbionts in the deep terrestrial subsurface.</title>
        <authorList>
            <person name="Probst A.J."/>
            <person name="Ladd B."/>
            <person name="Jarett J.K."/>
            <person name="Geller-Mcgrath D.E."/>
            <person name="Sieber C.M."/>
            <person name="Emerson J.B."/>
            <person name="Anantharaman K."/>
            <person name="Thomas B.C."/>
            <person name="Malmstrom R."/>
            <person name="Stieglmeier M."/>
            <person name="Klingl A."/>
            <person name="Woyke T."/>
            <person name="Ryan C.M."/>
            <person name="Banfield J.F."/>
        </authorList>
    </citation>
    <scope>NUCLEOTIDE SEQUENCE [LARGE SCALE GENOMIC DNA]</scope>
    <source>
        <strain evidence="1">CG10_big_fil_rev_8_21_14_0_10_49_38</strain>
    </source>
</reference>
<dbReference type="EMBL" id="PCYK01000012">
    <property type="protein sequence ID" value="PIR46103.1"/>
    <property type="molecule type" value="Genomic_DNA"/>
</dbReference>
<gene>
    <name evidence="1" type="ORF">COV08_01655</name>
</gene>